<dbReference type="Proteomes" id="UP000271683">
    <property type="component" value="Unassembled WGS sequence"/>
</dbReference>
<gene>
    <name evidence="1" type="ORF">EDD30_7005</name>
</gene>
<dbReference type="EMBL" id="RJKL01000001">
    <property type="protein sequence ID" value="ROP33944.1"/>
    <property type="molecule type" value="Genomic_DNA"/>
</dbReference>
<comment type="caution">
    <text evidence="1">The sequence shown here is derived from an EMBL/GenBank/DDBJ whole genome shotgun (WGS) entry which is preliminary data.</text>
</comment>
<name>A0A3N1GUR4_9ACTN</name>
<sequence length="50" mass="5444">MGNGYFFRTSAVSDNAEVTHHVAYGNGDGREIPIVGDWNGDKRDTQGIAF</sequence>
<evidence type="ECO:0000313" key="1">
    <source>
        <dbReference type="EMBL" id="ROP33944.1"/>
    </source>
</evidence>
<proteinExistence type="predicted"/>
<evidence type="ECO:0000313" key="2">
    <source>
        <dbReference type="Proteomes" id="UP000271683"/>
    </source>
</evidence>
<reference evidence="1 2" key="1">
    <citation type="submission" date="2018-11" db="EMBL/GenBank/DDBJ databases">
        <title>Sequencing the genomes of 1000 actinobacteria strains.</title>
        <authorList>
            <person name="Klenk H.-P."/>
        </authorList>
    </citation>
    <scope>NUCLEOTIDE SEQUENCE [LARGE SCALE GENOMIC DNA]</scope>
    <source>
        <strain evidence="1 2">DSM 43634</strain>
    </source>
</reference>
<accession>A0A3N1GUR4</accession>
<dbReference type="RefSeq" id="WP_170047169.1">
    <property type="nucleotide sequence ID" value="NZ_RJKL01000001.1"/>
</dbReference>
<protein>
    <submittedName>
        <fullName evidence="1">Uncharacterized protein</fullName>
    </submittedName>
</protein>
<organism evidence="1 2">
    <name type="scientific">Couchioplanes caeruleus</name>
    <dbReference type="NCBI Taxonomy" id="56438"/>
    <lineage>
        <taxon>Bacteria</taxon>
        <taxon>Bacillati</taxon>
        <taxon>Actinomycetota</taxon>
        <taxon>Actinomycetes</taxon>
        <taxon>Micromonosporales</taxon>
        <taxon>Micromonosporaceae</taxon>
        <taxon>Couchioplanes</taxon>
    </lineage>
</organism>
<dbReference type="AlphaFoldDB" id="A0A3N1GUR4"/>